<gene>
    <name evidence="3" type="ORF">Vafri_4716</name>
</gene>
<feature type="region of interest" description="Disordered" evidence="2">
    <location>
        <begin position="799"/>
        <end position="829"/>
    </location>
</feature>
<reference evidence="3" key="1">
    <citation type="journal article" date="2021" name="Proc. Natl. Acad. Sci. U.S.A.">
        <title>Three genomes in the algal genus Volvox reveal the fate of a haploid sex-determining region after a transition to homothallism.</title>
        <authorList>
            <person name="Yamamoto K."/>
            <person name="Hamaji T."/>
            <person name="Kawai-Toyooka H."/>
            <person name="Matsuzaki R."/>
            <person name="Takahashi F."/>
            <person name="Nishimura Y."/>
            <person name="Kawachi M."/>
            <person name="Noguchi H."/>
            <person name="Minakuchi Y."/>
            <person name="Umen J.G."/>
            <person name="Toyoda A."/>
            <person name="Nozaki H."/>
        </authorList>
    </citation>
    <scope>NUCLEOTIDE SEQUENCE</scope>
    <source>
        <strain evidence="3">NIES-3780</strain>
    </source>
</reference>
<name>A0A8J4AUM9_9CHLO</name>
<keyword evidence="4" id="KW-1185">Reference proteome</keyword>
<evidence type="ECO:0000256" key="2">
    <source>
        <dbReference type="SAM" id="MobiDB-lite"/>
    </source>
</evidence>
<dbReference type="AlphaFoldDB" id="A0A8J4AUM9"/>
<organism evidence="3 4">
    <name type="scientific">Volvox africanus</name>
    <dbReference type="NCBI Taxonomy" id="51714"/>
    <lineage>
        <taxon>Eukaryota</taxon>
        <taxon>Viridiplantae</taxon>
        <taxon>Chlorophyta</taxon>
        <taxon>core chlorophytes</taxon>
        <taxon>Chlorophyceae</taxon>
        <taxon>CS clade</taxon>
        <taxon>Chlamydomonadales</taxon>
        <taxon>Volvocaceae</taxon>
        <taxon>Volvox</taxon>
    </lineage>
</organism>
<dbReference type="EMBL" id="BNCO01000005">
    <property type="protein sequence ID" value="GIL47999.1"/>
    <property type="molecule type" value="Genomic_DNA"/>
</dbReference>
<protein>
    <submittedName>
        <fullName evidence="3">Uncharacterized protein</fullName>
    </submittedName>
</protein>
<comment type="caution">
    <text evidence="3">The sequence shown here is derived from an EMBL/GenBank/DDBJ whole genome shotgun (WGS) entry which is preliminary data.</text>
</comment>
<keyword evidence="1" id="KW-0175">Coiled coil</keyword>
<evidence type="ECO:0000313" key="3">
    <source>
        <dbReference type="EMBL" id="GIL47999.1"/>
    </source>
</evidence>
<dbReference type="Proteomes" id="UP000747399">
    <property type="component" value="Unassembled WGS sequence"/>
</dbReference>
<feature type="region of interest" description="Disordered" evidence="2">
    <location>
        <begin position="473"/>
        <end position="553"/>
    </location>
</feature>
<feature type="region of interest" description="Disordered" evidence="2">
    <location>
        <begin position="155"/>
        <end position="184"/>
    </location>
</feature>
<feature type="coiled-coil region" evidence="1">
    <location>
        <begin position="704"/>
        <end position="731"/>
    </location>
</feature>
<feature type="compositionally biased region" description="Polar residues" evidence="2">
    <location>
        <begin position="172"/>
        <end position="184"/>
    </location>
</feature>
<feature type="region of interest" description="Disordered" evidence="2">
    <location>
        <begin position="968"/>
        <end position="996"/>
    </location>
</feature>
<sequence length="1148" mass="120091">MEAVAVKTLAQIAPEDVEHPPYSPRSLHWRAVVAESLGIPAHVLGSSLKQQTLNRIHQARGMSRRAAIYRSALRASATSALTASATHGIPQLLALTVSSRRQRANSRTTINTTSDGDSVGSNKCSGYRNEPAVATIRVPAAPAFAAAGFNGHTVTGAQHDNGGDQHAGSAETAATVTASPSSVHTSVGLNESAASNFRGMLRPSWSSPAYILDLNLRPEAWERLWEATDAAISVYARARAHDEGTRHVLSGCGGFSAKLRQNTLSELSLETDAALEELREAVSHFLVHRLAWRLAQEAGPPRPAHRLDGAHGLAAKMQSTERKAISEQDQLKPGDSEFQTELHHRAVDLIVAHAVLSRPYPISAGACGRSSQIHGPSTAAAVTHERLREHHRQCAALITDSLLASVGRPIVTYMELTAVASALAEVWAQSEGRPAGMNTGASLCGKKLYFVLQLVRQCTVALANDARKRARSLKMPGRPVGDSLNRRDTGAVARRHTTVGLPAAVTSSSSSDAVTPTSPGSPDGQTWQQSPDTPQNKSRAPEANGGSPDGSMWTLEDLAGRAAYAHITAVAAIVERSKVKGAVGTARHSKASKWAAYEDAVQKACAAEAAARGQPRTGDGGHLNLAGDLLRTVLLNVPELVHRKGPGRDSDGFAGPYGRFPAADRGLGDHCLVVGLEHGRALGLRLDGGDGPGSRSGSGSDRAVADYLQMIAAAEAEVALLRMELVEAVLESAMTGRPRKLTAMGPAALRGVLAAVSAVSRISQASLPHPAAVAACPSPQPADGPIFLRIDLAPVRSDPIGGSCSSSDAPGRAVGNQEGRRREPDAGLTVQRGDHCRRQLFSVTLVPRSTAVGKSVRRLLGYAKAQAESRGYMLSVPPAAVVASCADSRGSGACSGGRTLGRRDGGDDLGHGASQWAECKQLLNRALDTYRCARLQCPDLEALQAATLLIAEVHHELQQDCGGGGWGDSNAPSCDPSGSGSARPHSPPPGLVVLPSLGHRSGDQLIREAGGRIMRDLLTAAGPPTEPVEGLSGAGGSAAHGLEHEPPWQKQAGRAGCTEVVLENGWQAVRRLALNREACFLLGLGGKSLLGRSRGSCDAKGDVEGRISTSLSGGVSLAPWSDDGAALSLLVLRQHDLARDAGDALNRM</sequence>
<proteinExistence type="predicted"/>
<feature type="compositionally biased region" description="Polar residues" evidence="2">
    <location>
        <begin position="970"/>
        <end position="980"/>
    </location>
</feature>
<accession>A0A8J4AUM9</accession>
<feature type="region of interest" description="Disordered" evidence="2">
    <location>
        <begin position="100"/>
        <end position="123"/>
    </location>
</feature>
<feature type="compositionally biased region" description="Low complexity" evidence="2">
    <location>
        <begin position="502"/>
        <end position="518"/>
    </location>
</feature>
<evidence type="ECO:0000256" key="1">
    <source>
        <dbReference type="SAM" id="Coils"/>
    </source>
</evidence>
<feature type="compositionally biased region" description="Polar residues" evidence="2">
    <location>
        <begin position="105"/>
        <end position="123"/>
    </location>
</feature>
<feature type="region of interest" description="Disordered" evidence="2">
    <location>
        <begin position="1021"/>
        <end position="1041"/>
    </location>
</feature>
<evidence type="ECO:0000313" key="4">
    <source>
        <dbReference type="Proteomes" id="UP000747399"/>
    </source>
</evidence>
<feature type="compositionally biased region" description="Polar residues" evidence="2">
    <location>
        <begin position="523"/>
        <end position="538"/>
    </location>
</feature>